<feature type="region of interest" description="Disordered" evidence="1">
    <location>
        <begin position="24"/>
        <end position="45"/>
    </location>
</feature>
<evidence type="ECO:0000313" key="3">
    <source>
        <dbReference type="EMBL" id="RWS15294.1"/>
    </source>
</evidence>
<evidence type="ECO:0000313" key="4">
    <source>
        <dbReference type="Proteomes" id="UP000285301"/>
    </source>
</evidence>
<protein>
    <recommendedName>
        <fullName evidence="2">KATNIP domain-containing protein</fullName>
    </recommendedName>
</protein>
<dbReference type="STRING" id="1965070.A0A3S3PLV6"/>
<dbReference type="InterPro" id="IPR026704">
    <property type="entry name" value="KATNIP"/>
</dbReference>
<dbReference type="PANTHER" id="PTHR21534">
    <property type="entry name" value="KATANIN-INTERACTING PROTEIN"/>
    <property type="match status" value="1"/>
</dbReference>
<sequence length="349" mass="40547">MPRPQWYEELLKQRRREETIVESNLEQTATRSDKNDMRTMNAKKDSPDIIMLLDENYEPRKGAKSGRRASSFIPAPDFFDSNTKISSKSDELKLPIDDFLILTKERKSVLFEKESTAKRSSLCAKDLELVDVDESECADFFIPEMPEGQQMIIELRSNWGDDDFIGLNGIEIFDAKTANVAKIEKAFCETDPQSDVSVLFDGVYRTHDNSHIWLQTFTPPASIKIKIKFSERITVLLLRVWNYNKSRIYSERGVRQMLITLDDKLIFKGEIAKAYGELKGPPERFGDVSKIVQPPKNSSILLIYRQFFTPRTKLFWKQSLSMIYHLKSSFLRAVCKYRKFTLSIFIILY</sequence>
<evidence type="ECO:0000259" key="2">
    <source>
        <dbReference type="Pfam" id="PF14652"/>
    </source>
</evidence>
<dbReference type="AlphaFoldDB" id="A0A3S3PLV6"/>
<dbReference type="OrthoDB" id="304622at2759"/>
<dbReference type="Proteomes" id="UP000285301">
    <property type="component" value="Unassembled WGS sequence"/>
</dbReference>
<keyword evidence="4" id="KW-1185">Reference proteome</keyword>
<accession>A0A3S3PLV6</accession>
<dbReference type="PANTHER" id="PTHR21534:SF0">
    <property type="entry name" value="KATANIN-INTERACTING PROTEIN"/>
    <property type="match status" value="1"/>
</dbReference>
<reference evidence="3 4" key="1">
    <citation type="journal article" date="2018" name="Gigascience">
        <title>Genomes of trombidid mites reveal novel predicted allergens and laterally-transferred genes associated with secondary metabolism.</title>
        <authorList>
            <person name="Dong X."/>
            <person name="Chaisiri K."/>
            <person name="Xia D."/>
            <person name="Armstrong S.D."/>
            <person name="Fang Y."/>
            <person name="Donnelly M.J."/>
            <person name="Kadowaki T."/>
            <person name="McGarry J.W."/>
            <person name="Darby A.C."/>
            <person name="Makepeace B.L."/>
        </authorList>
    </citation>
    <scope>NUCLEOTIDE SEQUENCE [LARGE SCALE GENOMIC DNA]</scope>
    <source>
        <strain evidence="3">UoL-WK</strain>
    </source>
</reference>
<organism evidence="3 4">
    <name type="scientific">Dinothrombium tinctorium</name>
    <dbReference type="NCBI Taxonomy" id="1965070"/>
    <lineage>
        <taxon>Eukaryota</taxon>
        <taxon>Metazoa</taxon>
        <taxon>Ecdysozoa</taxon>
        <taxon>Arthropoda</taxon>
        <taxon>Chelicerata</taxon>
        <taxon>Arachnida</taxon>
        <taxon>Acari</taxon>
        <taxon>Acariformes</taxon>
        <taxon>Trombidiformes</taxon>
        <taxon>Prostigmata</taxon>
        <taxon>Anystina</taxon>
        <taxon>Parasitengona</taxon>
        <taxon>Trombidioidea</taxon>
        <taxon>Trombidiidae</taxon>
        <taxon>Dinothrombium</taxon>
    </lineage>
</organism>
<name>A0A3S3PLV6_9ACAR</name>
<proteinExistence type="predicted"/>
<dbReference type="InterPro" id="IPR027859">
    <property type="entry name" value="KATNIP_dom"/>
</dbReference>
<feature type="domain" description="KATNIP" evidence="2">
    <location>
        <begin position="109"/>
        <end position="273"/>
    </location>
</feature>
<feature type="compositionally biased region" description="Basic and acidic residues" evidence="1">
    <location>
        <begin position="31"/>
        <end position="45"/>
    </location>
</feature>
<evidence type="ECO:0000256" key="1">
    <source>
        <dbReference type="SAM" id="MobiDB-lite"/>
    </source>
</evidence>
<gene>
    <name evidence="3" type="ORF">B4U79_14460</name>
</gene>
<dbReference type="EMBL" id="NCKU01000497">
    <property type="protein sequence ID" value="RWS15294.1"/>
    <property type="molecule type" value="Genomic_DNA"/>
</dbReference>
<dbReference type="Pfam" id="PF14652">
    <property type="entry name" value="DUF4457"/>
    <property type="match status" value="1"/>
</dbReference>
<comment type="caution">
    <text evidence="3">The sequence shown here is derived from an EMBL/GenBank/DDBJ whole genome shotgun (WGS) entry which is preliminary data.</text>
</comment>